<dbReference type="Pfam" id="PF04727">
    <property type="entry name" value="ELMO_CED12"/>
    <property type="match status" value="1"/>
</dbReference>
<dbReference type="OrthoDB" id="58015at2759"/>
<accession>A0A1V9ZI94</accession>
<evidence type="ECO:0000259" key="1">
    <source>
        <dbReference type="PROSITE" id="PS51335"/>
    </source>
</evidence>
<dbReference type="PANTHER" id="PTHR12771">
    <property type="entry name" value="ENGULFMENT AND CELL MOTILITY"/>
    <property type="match status" value="1"/>
</dbReference>
<dbReference type="PANTHER" id="PTHR12771:SF56">
    <property type="entry name" value="CED-12"/>
    <property type="match status" value="1"/>
</dbReference>
<gene>
    <name evidence="2" type="ORF">THRCLA_06883</name>
</gene>
<evidence type="ECO:0000313" key="2">
    <source>
        <dbReference type="EMBL" id="OQR97704.1"/>
    </source>
</evidence>
<name>A0A1V9ZI94_9STRA</name>
<proteinExistence type="predicted"/>
<dbReference type="InterPro" id="IPR006816">
    <property type="entry name" value="ELMO_dom"/>
</dbReference>
<reference evidence="2 3" key="1">
    <citation type="journal article" date="2014" name="Genome Biol. Evol.">
        <title>The secreted proteins of Achlya hypogyna and Thraustotheca clavata identify the ancestral oomycete secretome and reveal gene acquisitions by horizontal gene transfer.</title>
        <authorList>
            <person name="Misner I."/>
            <person name="Blouin N."/>
            <person name="Leonard G."/>
            <person name="Richards T.A."/>
            <person name="Lane C.E."/>
        </authorList>
    </citation>
    <scope>NUCLEOTIDE SEQUENCE [LARGE SCALE GENOMIC DNA]</scope>
    <source>
        <strain evidence="2 3">ATCC 34112</strain>
    </source>
</reference>
<keyword evidence="3" id="KW-1185">Reference proteome</keyword>
<dbReference type="AlphaFoldDB" id="A0A1V9ZI94"/>
<dbReference type="PROSITE" id="PS51335">
    <property type="entry name" value="ELMO"/>
    <property type="match status" value="1"/>
</dbReference>
<feature type="domain" description="ELMO" evidence="1">
    <location>
        <begin position="45"/>
        <end position="205"/>
    </location>
</feature>
<dbReference type="Proteomes" id="UP000243217">
    <property type="component" value="Unassembled WGS sequence"/>
</dbReference>
<comment type="caution">
    <text evidence="2">The sequence shown here is derived from an EMBL/GenBank/DDBJ whole genome shotgun (WGS) entry which is preliminary data.</text>
</comment>
<evidence type="ECO:0000313" key="3">
    <source>
        <dbReference type="Proteomes" id="UP000243217"/>
    </source>
</evidence>
<protein>
    <recommendedName>
        <fullName evidence="1">ELMO domain-containing protein</fullName>
    </recommendedName>
</protein>
<organism evidence="2 3">
    <name type="scientific">Thraustotheca clavata</name>
    <dbReference type="NCBI Taxonomy" id="74557"/>
    <lineage>
        <taxon>Eukaryota</taxon>
        <taxon>Sar</taxon>
        <taxon>Stramenopiles</taxon>
        <taxon>Oomycota</taxon>
        <taxon>Saprolegniomycetes</taxon>
        <taxon>Saprolegniales</taxon>
        <taxon>Achlyaceae</taxon>
        <taxon>Thraustotheca</taxon>
    </lineage>
</organism>
<dbReference type="InterPro" id="IPR050868">
    <property type="entry name" value="ELMO_domain-containing"/>
</dbReference>
<sequence>MGNQYATYNPAREAAELGRRPDDHELLLLFSLQKKFMSRLVECPYHLSLLERYWDAMVFPIQPFQRNSNEWMKIGFTSENPAVDIRAGGELGLECLVFFVENYPGEARMMIRQFGYPFAKAGNAIVRVLMEIFYVIQMDGNKGTFPVQETLYWQLLESEMSFFQLYAFCVLMFDELFCEWVSTSRVIPQTNCATSIVAQLADQGKAKLLATLCRAPEHLTDLIALCGNGQILRKNNLKLQLENKKPKLNAWTRPIVPSASSESLFDGLQQKMH</sequence>
<dbReference type="EMBL" id="JNBS01001892">
    <property type="protein sequence ID" value="OQR97704.1"/>
    <property type="molecule type" value="Genomic_DNA"/>
</dbReference>